<evidence type="ECO:0000313" key="3">
    <source>
        <dbReference type="Proteomes" id="UP000291404"/>
    </source>
</evidence>
<sequence>MIGSYLGTLLLFCSFVSICLSSNDLEEIYDVKENKEFFAKKSLDLYNKETKRLKMLPKSLDFAYFMFYDNSLEVVADSIQSILKQRQQINMILRSIDQISKLMIHFKQLYSNYFESKEYTIHGI</sequence>
<dbReference type="EMBL" id="PITI01000374">
    <property type="protein sequence ID" value="TBU06829.1"/>
    <property type="molecule type" value="Genomic_DNA"/>
</dbReference>
<comment type="caution">
    <text evidence="2">The sequence shown here is derived from an EMBL/GenBank/DDBJ whole genome shotgun (WGS) entry which is preliminary data.</text>
</comment>
<dbReference type="Proteomes" id="UP000291404">
    <property type="component" value="Unassembled WGS sequence"/>
</dbReference>
<protein>
    <submittedName>
        <fullName evidence="2">Uncharacterized protein</fullName>
    </submittedName>
</protein>
<gene>
    <name evidence="2" type="ORF">CWI36_0374p0020</name>
</gene>
<dbReference type="AlphaFoldDB" id="A0A4Q9LFL2"/>
<feature type="signal peptide" evidence="1">
    <location>
        <begin position="1"/>
        <end position="21"/>
    </location>
</feature>
<keyword evidence="1" id="KW-0732">Signal</keyword>
<dbReference type="VEuPathDB" id="MicrosporidiaDB:CWI36_0374p0020"/>
<feature type="chain" id="PRO_5020709715" evidence="1">
    <location>
        <begin position="22"/>
        <end position="124"/>
    </location>
</feature>
<name>A0A4Q9LFL2_9MICR</name>
<proteinExistence type="predicted"/>
<evidence type="ECO:0000313" key="2">
    <source>
        <dbReference type="EMBL" id="TBU06829.1"/>
    </source>
</evidence>
<keyword evidence="3" id="KW-1185">Reference proteome</keyword>
<evidence type="ECO:0000256" key="1">
    <source>
        <dbReference type="SAM" id="SignalP"/>
    </source>
</evidence>
<reference evidence="2 3" key="1">
    <citation type="submission" date="2017-12" db="EMBL/GenBank/DDBJ databases">
        <authorList>
            <person name="Pombert J.-F."/>
            <person name="Haag K.L."/>
            <person name="Ebert D."/>
        </authorList>
    </citation>
    <scope>NUCLEOTIDE SEQUENCE [LARGE SCALE GENOMIC DNA]</scope>
    <source>
        <strain evidence="2">BE-OM-2</strain>
    </source>
</reference>
<accession>A0A4Q9LFL2</accession>
<organism evidence="2 3">
    <name type="scientific">Hamiltosporidium magnivora</name>
    <dbReference type="NCBI Taxonomy" id="148818"/>
    <lineage>
        <taxon>Eukaryota</taxon>
        <taxon>Fungi</taxon>
        <taxon>Fungi incertae sedis</taxon>
        <taxon>Microsporidia</taxon>
        <taxon>Dubosqiidae</taxon>
        <taxon>Hamiltosporidium</taxon>
    </lineage>
</organism>